<feature type="domain" description="DUF4333" evidence="2">
    <location>
        <begin position="22"/>
        <end position="96"/>
    </location>
</feature>
<comment type="caution">
    <text evidence="3">The sequence shown here is derived from an EMBL/GenBank/DDBJ whole genome shotgun (WGS) entry which is preliminary data.</text>
</comment>
<evidence type="ECO:0000259" key="2">
    <source>
        <dbReference type="Pfam" id="PF14230"/>
    </source>
</evidence>
<keyword evidence="1" id="KW-0732">Signal</keyword>
<accession>A0ABV9E377</accession>
<name>A0ABV9E377_9ACTN</name>
<dbReference type="InterPro" id="IPR025637">
    <property type="entry name" value="DUF4333"/>
</dbReference>
<evidence type="ECO:0000256" key="1">
    <source>
        <dbReference type="SAM" id="SignalP"/>
    </source>
</evidence>
<sequence length="216" mass="21868">MRQAGPHRIIAGAALGALPLLLATGCSFSVGGPGAVDAAQVAEQSSEMLAEQIGETPDEFTCTDDLPAEVDAEIRCELTHGGESLGVTVTTTSVEGSDVQWDVQVDDAAAAGTEDAEEGTDTAAGDGAAEDDTAAVASGGSVPAEQVAETSAAELEALVGQAPQDLSCLEDLPAQVGAEIRCNFVDGGTNYGMTITTTSVEGDNVQWDIQVDDQPL</sequence>
<reference evidence="4" key="1">
    <citation type="journal article" date="2019" name="Int. J. Syst. Evol. Microbiol.">
        <title>The Global Catalogue of Microorganisms (GCM) 10K type strain sequencing project: providing services to taxonomists for standard genome sequencing and annotation.</title>
        <authorList>
            <consortium name="The Broad Institute Genomics Platform"/>
            <consortium name="The Broad Institute Genome Sequencing Center for Infectious Disease"/>
            <person name="Wu L."/>
            <person name="Ma J."/>
        </authorList>
    </citation>
    <scope>NUCLEOTIDE SEQUENCE [LARGE SCALE GENOMIC DNA]</scope>
    <source>
        <strain evidence="4">XZYJ18</strain>
    </source>
</reference>
<dbReference type="RefSeq" id="WP_378579799.1">
    <property type="nucleotide sequence ID" value="NZ_JBHSFQ010000042.1"/>
</dbReference>
<proteinExistence type="predicted"/>
<dbReference type="EMBL" id="JBHSFQ010000042">
    <property type="protein sequence ID" value="MFC4565634.1"/>
    <property type="molecule type" value="Genomic_DNA"/>
</dbReference>
<dbReference type="PROSITE" id="PS51257">
    <property type="entry name" value="PROKAR_LIPOPROTEIN"/>
    <property type="match status" value="1"/>
</dbReference>
<organism evidence="3 4">
    <name type="scientific">Nocardiopsis mangrovi</name>
    <dbReference type="NCBI Taxonomy" id="1179818"/>
    <lineage>
        <taxon>Bacteria</taxon>
        <taxon>Bacillati</taxon>
        <taxon>Actinomycetota</taxon>
        <taxon>Actinomycetes</taxon>
        <taxon>Streptosporangiales</taxon>
        <taxon>Nocardiopsidaceae</taxon>
        <taxon>Nocardiopsis</taxon>
    </lineage>
</organism>
<keyword evidence="4" id="KW-1185">Reference proteome</keyword>
<feature type="chain" id="PRO_5045613540" evidence="1">
    <location>
        <begin position="30"/>
        <end position="216"/>
    </location>
</feature>
<feature type="signal peptide" evidence="1">
    <location>
        <begin position="1"/>
        <end position="29"/>
    </location>
</feature>
<evidence type="ECO:0000313" key="4">
    <source>
        <dbReference type="Proteomes" id="UP001595923"/>
    </source>
</evidence>
<gene>
    <name evidence="3" type="ORF">ACFO4E_27570</name>
</gene>
<protein>
    <submittedName>
        <fullName evidence="3">DUF4333 domain-containing protein</fullName>
    </submittedName>
</protein>
<dbReference type="Proteomes" id="UP001595923">
    <property type="component" value="Unassembled WGS sequence"/>
</dbReference>
<feature type="domain" description="DUF4333" evidence="2">
    <location>
        <begin position="139"/>
        <end position="202"/>
    </location>
</feature>
<evidence type="ECO:0000313" key="3">
    <source>
        <dbReference type="EMBL" id="MFC4565634.1"/>
    </source>
</evidence>
<dbReference type="Pfam" id="PF14230">
    <property type="entry name" value="DUF4333"/>
    <property type="match status" value="2"/>
</dbReference>